<evidence type="ECO:0000313" key="1">
    <source>
        <dbReference type="EMBL" id="AFK36563.1"/>
    </source>
</evidence>
<protein>
    <submittedName>
        <fullName evidence="1">Uncharacterized protein</fullName>
    </submittedName>
</protein>
<reference evidence="1" key="1">
    <citation type="submission" date="2012-05" db="EMBL/GenBank/DDBJ databases">
        <authorList>
            <person name="Krishnakumar V."/>
            <person name="Cheung F."/>
            <person name="Xiao Y."/>
            <person name="Chan A."/>
            <person name="Moskal W.A."/>
            <person name="Town C.D."/>
        </authorList>
    </citation>
    <scope>NUCLEOTIDE SEQUENCE</scope>
</reference>
<dbReference type="AlphaFoldDB" id="I3S8H1"/>
<organism evidence="1">
    <name type="scientific">Lotus japonicus</name>
    <name type="common">Lotus corniculatus var. japonicus</name>
    <dbReference type="NCBI Taxonomy" id="34305"/>
    <lineage>
        <taxon>Eukaryota</taxon>
        <taxon>Viridiplantae</taxon>
        <taxon>Streptophyta</taxon>
        <taxon>Embryophyta</taxon>
        <taxon>Tracheophyta</taxon>
        <taxon>Spermatophyta</taxon>
        <taxon>Magnoliopsida</taxon>
        <taxon>eudicotyledons</taxon>
        <taxon>Gunneridae</taxon>
        <taxon>Pentapetalae</taxon>
        <taxon>rosids</taxon>
        <taxon>fabids</taxon>
        <taxon>Fabales</taxon>
        <taxon>Fabaceae</taxon>
        <taxon>Papilionoideae</taxon>
        <taxon>50 kb inversion clade</taxon>
        <taxon>NPAAA clade</taxon>
        <taxon>Hologalegina</taxon>
        <taxon>robinioid clade</taxon>
        <taxon>Loteae</taxon>
        <taxon>Lotus</taxon>
    </lineage>
</organism>
<sequence>MIVQAVEVPGASACLVIVSCSSSFLAPTTLSTALPSFKKRKVGMASTFHSSATVFNSSTSTLRKTTCGNFLAISARIGAMKRQGPHQEAVKSTTMSFLETFPFSRCSFHASTVWTPMTVPSSAAMSDSE</sequence>
<proteinExistence type="evidence at transcript level"/>
<name>I3S8H1_LOTJA</name>
<accession>I3S8H1</accession>
<dbReference type="EMBL" id="BT136768">
    <property type="protein sequence ID" value="AFK36563.1"/>
    <property type="molecule type" value="mRNA"/>
</dbReference>